<dbReference type="AlphaFoldDB" id="A0A165P480"/>
<protein>
    <submittedName>
        <fullName evidence="1">Uncharacterized protein</fullName>
    </submittedName>
</protein>
<dbReference type="Proteomes" id="UP000076761">
    <property type="component" value="Unassembled WGS sequence"/>
</dbReference>
<dbReference type="InParanoid" id="A0A165P480"/>
<accession>A0A165P480</accession>
<dbReference type="EMBL" id="KV425619">
    <property type="protein sequence ID" value="KZT20494.1"/>
    <property type="molecule type" value="Genomic_DNA"/>
</dbReference>
<evidence type="ECO:0000313" key="1">
    <source>
        <dbReference type="EMBL" id="KZT20494.1"/>
    </source>
</evidence>
<gene>
    <name evidence="1" type="ORF">NEOLEDRAFT_1140597</name>
</gene>
<keyword evidence="2" id="KW-1185">Reference proteome</keyword>
<proteinExistence type="predicted"/>
<name>A0A165P480_9AGAM</name>
<reference evidence="1 2" key="1">
    <citation type="journal article" date="2016" name="Mol. Biol. Evol.">
        <title>Comparative Genomics of Early-Diverging Mushroom-Forming Fungi Provides Insights into the Origins of Lignocellulose Decay Capabilities.</title>
        <authorList>
            <person name="Nagy L.G."/>
            <person name="Riley R."/>
            <person name="Tritt A."/>
            <person name="Adam C."/>
            <person name="Daum C."/>
            <person name="Floudas D."/>
            <person name="Sun H."/>
            <person name="Yadav J.S."/>
            <person name="Pangilinan J."/>
            <person name="Larsson K.H."/>
            <person name="Matsuura K."/>
            <person name="Barry K."/>
            <person name="Labutti K."/>
            <person name="Kuo R."/>
            <person name="Ohm R.A."/>
            <person name="Bhattacharya S.S."/>
            <person name="Shirouzu T."/>
            <person name="Yoshinaga Y."/>
            <person name="Martin F.M."/>
            <person name="Grigoriev I.V."/>
            <person name="Hibbett D.S."/>
        </authorList>
    </citation>
    <scope>NUCLEOTIDE SEQUENCE [LARGE SCALE GENOMIC DNA]</scope>
    <source>
        <strain evidence="1 2">HHB14362 ss-1</strain>
    </source>
</reference>
<sequence length="92" mass="9964">MAVGAGKIRSLNLLSLLVRDCIHLRSTHSSASTRLTLGLQSGNSVVALIGEALSVLFIGKRGPTFVMIWILIYPLSCCYRPVVVGYSCRDVQ</sequence>
<evidence type="ECO:0000313" key="2">
    <source>
        <dbReference type="Proteomes" id="UP000076761"/>
    </source>
</evidence>
<organism evidence="1 2">
    <name type="scientific">Neolentinus lepideus HHB14362 ss-1</name>
    <dbReference type="NCBI Taxonomy" id="1314782"/>
    <lineage>
        <taxon>Eukaryota</taxon>
        <taxon>Fungi</taxon>
        <taxon>Dikarya</taxon>
        <taxon>Basidiomycota</taxon>
        <taxon>Agaricomycotina</taxon>
        <taxon>Agaricomycetes</taxon>
        <taxon>Gloeophyllales</taxon>
        <taxon>Gloeophyllaceae</taxon>
        <taxon>Neolentinus</taxon>
    </lineage>
</organism>